<accession>A0A1Y2M8T2</accession>
<dbReference type="InParanoid" id="A0A1Y2M8T2"/>
<protein>
    <submittedName>
        <fullName evidence="1">Uncharacterized protein</fullName>
    </submittedName>
</protein>
<proteinExistence type="predicted"/>
<organism evidence="1 2">
    <name type="scientific">Epicoccum nigrum</name>
    <name type="common">Soil fungus</name>
    <name type="synonym">Epicoccum purpurascens</name>
    <dbReference type="NCBI Taxonomy" id="105696"/>
    <lineage>
        <taxon>Eukaryota</taxon>
        <taxon>Fungi</taxon>
        <taxon>Dikarya</taxon>
        <taxon>Ascomycota</taxon>
        <taxon>Pezizomycotina</taxon>
        <taxon>Dothideomycetes</taxon>
        <taxon>Pleosporomycetidae</taxon>
        <taxon>Pleosporales</taxon>
        <taxon>Pleosporineae</taxon>
        <taxon>Didymellaceae</taxon>
        <taxon>Epicoccum</taxon>
    </lineage>
</organism>
<evidence type="ECO:0000313" key="2">
    <source>
        <dbReference type="Proteomes" id="UP000193240"/>
    </source>
</evidence>
<gene>
    <name evidence="1" type="ORF">B5807_02197</name>
</gene>
<dbReference type="EMBL" id="KZ107839">
    <property type="protein sequence ID" value="OSS52514.1"/>
    <property type="molecule type" value="Genomic_DNA"/>
</dbReference>
<keyword evidence="2" id="KW-1185">Reference proteome</keyword>
<name>A0A1Y2M8T2_EPING</name>
<evidence type="ECO:0000313" key="1">
    <source>
        <dbReference type="EMBL" id="OSS52514.1"/>
    </source>
</evidence>
<dbReference type="Proteomes" id="UP000193240">
    <property type="component" value="Unassembled WGS sequence"/>
</dbReference>
<dbReference type="AlphaFoldDB" id="A0A1Y2M8T2"/>
<reference evidence="1 2" key="1">
    <citation type="journal article" date="2017" name="Genome Announc.">
        <title>Genome sequence of the saprophytic ascomycete Epicoccum nigrum ICMP 19927 strain isolated from New Zealand.</title>
        <authorList>
            <person name="Fokin M."/>
            <person name="Fleetwood D."/>
            <person name="Weir B.S."/>
            <person name="Villas-Boas S.G."/>
        </authorList>
    </citation>
    <scope>NUCLEOTIDE SEQUENCE [LARGE SCALE GENOMIC DNA]</scope>
    <source>
        <strain evidence="1 2">ICMP 19927</strain>
    </source>
</reference>
<sequence length="494" mass="54695">MPAIYTTIDQSVRELQDITKAFLTDQYDNGDYVATPDDIAELQAATAAFLADRTEDEYCYIYGPNNGLLLPGEQFLLPISTAVGRARSEHDTVRQVIDLIDDCLDAQVLLEDVPDTPLLDGAPDLSNDQDIVYTSFVDILGPDSLPKTPALDGRTPTLTISITPTLTVQMMPKLTPPMDTASDSEYSCVSLEDILKYPDEIDRLLRTCDDDDEHSIRPDIDVLDETSDISDVAYDGPDAFCPAHASYSAAFFDPTTETLVPYRSLDSLLKMDYRNSCVADSDSTSGMFTFYDNDSDTDSDGGGLDLTNGDPIADPFITGVDYSFLHIETNLPVVLEEDEPTSAVSNSSIHFANCRRSLNPLTQRRLDFLVDEEALSATPTFTTADDTTQELRNETVIFGDAELPFDRETANLFSDMFTHDLWNNDPDLTLTMPTEQHQPAELIGEFEHTLFETLTDVLHAIRSRSSANSSTFTDDFKRELHLLMGDLQILVSTG</sequence>